<gene>
    <name evidence="1" type="ORF">BOTBODRAFT_76758</name>
</gene>
<feature type="non-terminal residue" evidence="1">
    <location>
        <position position="227"/>
    </location>
</feature>
<proteinExistence type="predicted"/>
<dbReference type="OrthoDB" id="3268677at2759"/>
<evidence type="ECO:0000313" key="1">
    <source>
        <dbReference type="EMBL" id="KDQ07233.1"/>
    </source>
</evidence>
<sequence>RDVDKVDRQDDRAAARLFSAATLGFVLEKHGSRLILASCLFVMGDMVDGWQNRCIPHITRIRMALRARFFLMAWRAHVLAHPQYSLEVQFISRESFDIFTFVCDALVLLIVTYCNYFPRYPLLPWLHSTEPCEHVFGCMRQLKRDFDIADFLYFIPKLIIHLSGKFGVLSPEEKENATAAGYHHTYFDTSDIDLPVLATWPTDSDIESVSLAAAQEAEQLLSVVGIA</sequence>
<name>A0A067LV76_BOTB1</name>
<dbReference type="InParanoid" id="A0A067LV76"/>
<dbReference type="AlphaFoldDB" id="A0A067LV76"/>
<protein>
    <submittedName>
        <fullName evidence="1">Uncharacterized protein</fullName>
    </submittedName>
</protein>
<dbReference type="EMBL" id="KL198112">
    <property type="protein sequence ID" value="KDQ07233.1"/>
    <property type="molecule type" value="Genomic_DNA"/>
</dbReference>
<evidence type="ECO:0000313" key="2">
    <source>
        <dbReference type="Proteomes" id="UP000027195"/>
    </source>
</evidence>
<accession>A0A067LV76</accession>
<organism evidence="1 2">
    <name type="scientific">Botryobasidium botryosum (strain FD-172 SS1)</name>
    <dbReference type="NCBI Taxonomy" id="930990"/>
    <lineage>
        <taxon>Eukaryota</taxon>
        <taxon>Fungi</taxon>
        <taxon>Dikarya</taxon>
        <taxon>Basidiomycota</taxon>
        <taxon>Agaricomycotina</taxon>
        <taxon>Agaricomycetes</taxon>
        <taxon>Cantharellales</taxon>
        <taxon>Botryobasidiaceae</taxon>
        <taxon>Botryobasidium</taxon>
    </lineage>
</organism>
<dbReference type="STRING" id="930990.A0A067LV76"/>
<dbReference type="HOGENOM" id="CLU_108765_0_0_1"/>
<dbReference type="Proteomes" id="UP000027195">
    <property type="component" value="Unassembled WGS sequence"/>
</dbReference>
<reference evidence="2" key="1">
    <citation type="journal article" date="2014" name="Proc. Natl. Acad. Sci. U.S.A.">
        <title>Extensive sampling of basidiomycete genomes demonstrates inadequacy of the white-rot/brown-rot paradigm for wood decay fungi.</title>
        <authorList>
            <person name="Riley R."/>
            <person name="Salamov A.A."/>
            <person name="Brown D.W."/>
            <person name="Nagy L.G."/>
            <person name="Floudas D."/>
            <person name="Held B.W."/>
            <person name="Levasseur A."/>
            <person name="Lombard V."/>
            <person name="Morin E."/>
            <person name="Otillar R."/>
            <person name="Lindquist E.A."/>
            <person name="Sun H."/>
            <person name="LaButti K.M."/>
            <person name="Schmutz J."/>
            <person name="Jabbour D."/>
            <person name="Luo H."/>
            <person name="Baker S.E."/>
            <person name="Pisabarro A.G."/>
            <person name="Walton J.D."/>
            <person name="Blanchette R.A."/>
            <person name="Henrissat B."/>
            <person name="Martin F."/>
            <person name="Cullen D."/>
            <person name="Hibbett D.S."/>
            <person name="Grigoriev I.V."/>
        </authorList>
    </citation>
    <scope>NUCLEOTIDE SEQUENCE [LARGE SCALE GENOMIC DNA]</scope>
    <source>
        <strain evidence="2">FD-172 SS1</strain>
    </source>
</reference>
<feature type="non-terminal residue" evidence="1">
    <location>
        <position position="1"/>
    </location>
</feature>
<keyword evidence="2" id="KW-1185">Reference proteome</keyword>